<evidence type="ECO:0000256" key="4">
    <source>
        <dbReference type="ARBA" id="ARBA00023033"/>
    </source>
</evidence>
<evidence type="ECO:0000313" key="6">
    <source>
        <dbReference type="EMBL" id="GAD50168.1"/>
    </source>
</evidence>
<organism evidence="6 7">
    <name type="scientific">Caenibius tardaugens NBRC 16725</name>
    <dbReference type="NCBI Taxonomy" id="1219035"/>
    <lineage>
        <taxon>Bacteria</taxon>
        <taxon>Pseudomonadati</taxon>
        <taxon>Pseudomonadota</taxon>
        <taxon>Alphaproteobacteria</taxon>
        <taxon>Sphingomonadales</taxon>
        <taxon>Erythrobacteraceae</taxon>
        <taxon>Caenibius</taxon>
    </lineage>
</organism>
<gene>
    <name evidence="6" type="ORF">NT2_07_01680</name>
</gene>
<evidence type="ECO:0000256" key="2">
    <source>
        <dbReference type="ARBA" id="ARBA00022643"/>
    </source>
</evidence>
<dbReference type="SUPFAM" id="SSF51679">
    <property type="entry name" value="Bacterial luciferase-like"/>
    <property type="match status" value="1"/>
</dbReference>
<name>U3A5Z8_9SPHN</name>
<keyword evidence="3" id="KW-0560">Oxidoreductase</keyword>
<dbReference type="Proteomes" id="UP000016568">
    <property type="component" value="Unassembled WGS sequence"/>
</dbReference>
<sequence>MLGVFGTNASGSAGIHTVPTSFEVSWDQSLTIAEMADKMGFELFMPLSRWRGFGGTNDYAGETYETLTYMAGIAAVTRRVLTIVTLHLPMVHPTFAAKAIATIDHISNGRAGINMVMGWYKADMGMFGLSPHTPEDRYVFGQEWLDVVRRIWTENEPFDHQGKYFQLEGCIGKPKPIQARPPIVSAAMSPTGVRFATENADFTFASFQSYEKLREHSDNLRKVAAEAGNPDVGLACVALVICRDTEEEAQQFFAHLRANADLVAARNLAIQSGVDVSAVLPEQEDEFFRNIAMSPGNVTLVGTAEQIADQMALLHDCGVNALFVGFHDYLEEMPLFGERVMPLLEQRGIRLPVETG</sequence>
<dbReference type="eggNOG" id="COG2141">
    <property type="taxonomic scope" value="Bacteria"/>
</dbReference>
<dbReference type="EMBL" id="BASZ01000007">
    <property type="protein sequence ID" value="GAD50168.1"/>
    <property type="molecule type" value="Genomic_DNA"/>
</dbReference>
<feature type="domain" description="Luciferase-like" evidence="5">
    <location>
        <begin position="18"/>
        <end position="320"/>
    </location>
</feature>
<reference evidence="6 7" key="1">
    <citation type="submission" date="2013-09" db="EMBL/GenBank/DDBJ databases">
        <title>Whole genome shotgun sequence of Novosphingobium tardaugens NBRC 16725.</title>
        <authorList>
            <person name="Isaki S."/>
            <person name="Hosoyama A."/>
            <person name="Tsuchikane K."/>
            <person name="Katsumata H."/>
            <person name="Ando Y."/>
            <person name="Yamazaki S."/>
            <person name="Fujita N."/>
        </authorList>
    </citation>
    <scope>NUCLEOTIDE SEQUENCE [LARGE SCALE GENOMIC DNA]</scope>
    <source>
        <strain evidence="6 7">NBRC 16725</strain>
    </source>
</reference>
<evidence type="ECO:0000256" key="1">
    <source>
        <dbReference type="ARBA" id="ARBA00022630"/>
    </source>
</evidence>
<keyword evidence="2" id="KW-0288">FMN</keyword>
<evidence type="ECO:0000313" key="7">
    <source>
        <dbReference type="Proteomes" id="UP000016568"/>
    </source>
</evidence>
<dbReference type="AlphaFoldDB" id="U3A5Z8"/>
<keyword evidence="1" id="KW-0285">Flavoprotein</keyword>
<keyword evidence="4 6" id="KW-0503">Monooxygenase</keyword>
<dbReference type="Pfam" id="PF00296">
    <property type="entry name" value="Bac_luciferase"/>
    <property type="match status" value="1"/>
</dbReference>
<dbReference type="PANTHER" id="PTHR42847">
    <property type="entry name" value="ALKANESULFONATE MONOOXYGENASE"/>
    <property type="match status" value="1"/>
</dbReference>
<proteinExistence type="predicted"/>
<comment type="caution">
    <text evidence="6">The sequence shown here is derived from an EMBL/GenBank/DDBJ whole genome shotgun (WGS) entry which is preliminary data.</text>
</comment>
<dbReference type="GO" id="GO:0004497">
    <property type="term" value="F:monooxygenase activity"/>
    <property type="evidence" value="ECO:0007669"/>
    <property type="project" value="UniProtKB-KW"/>
</dbReference>
<dbReference type="Gene3D" id="3.20.20.30">
    <property type="entry name" value="Luciferase-like domain"/>
    <property type="match status" value="1"/>
</dbReference>
<evidence type="ECO:0000256" key="3">
    <source>
        <dbReference type="ARBA" id="ARBA00023002"/>
    </source>
</evidence>
<protein>
    <submittedName>
        <fullName evidence="6">Putative monooxygenase</fullName>
    </submittedName>
</protein>
<dbReference type="InterPro" id="IPR050172">
    <property type="entry name" value="SsuD_RutA_monooxygenase"/>
</dbReference>
<keyword evidence="7" id="KW-1185">Reference proteome</keyword>
<dbReference type="InterPro" id="IPR036661">
    <property type="entry name" value="Luciferase-like_sf"/>
</dbReference>
<dbReference type="InterPro" id="IPR011251">
    <property type="entry name" value="Luciferase-like_dom"/>
</dbReference>
<dbReference type="PANTHER" id="PTHR42847:SF4">
    <property type="entry name" value="ALKANESULFONATE MONOOXYGENASE-RELATED"/>
    <property type="match status" value="1"/>
</dbReference>
<accession>U3A5Z8</accession>
<dbReference type="GO" id="GO:0016705">
    <property type="term" value="F:oxidoreductase activity, acting on paired donors, with incorporation or reduction of molecular oxygen"/>
    <property type="evidence" value="ECO:0007669"/>
    <property type="project" value="InterPro"/>
</dbReference>
<evidence type="ECO:0000259" key="5">
    <source>
        <dbReference type="Pfam" id="PF00296"/>
    </source>
</evidence>